<evidence type="ECO:0000313" key="3">
    <source>
        <dbReference type="EMBL" id="CEF68997.1"/>
    </source>
</evidence>
<dbReference type="WBParaSite" id="SRAE_2000365000.1">
    <property type="protein sequence ID" value="SRAE_2000365000.1"/>
    <property type="gene ID" value="WBGene00263874"/>
</dbReference>
<keyword evidence="1" id="KW-0963">Cytoplasm</keyword>
<dbReference type="CTD" id="36381367"/>
<dbReference type="Gene3D" id="3.40.50.620">
    <property type="entry name" value="HUPs"/>
    <property type="match status" value="1"/>
</dbReference>
<reference evidence="3 4" key="1">
    <citation type="submission" date="2014-09" db="EMBL/GenBank/DDBJ databases">
        <authorList>
            <person name="Martin A.A."/>
        </authorList>
    </citation>
    <scope>NUCLEOTIDE SEQUENCE</scope>
    <source>
        <strain evidence="4">ED321</strain>
        <strain evidence="3">ED321 Heterogonic</strain>
    </source>
</reference>
<accession>A0A090LGT8</accession>
<organism evidence="3">
    <name type="scientific">Strongyloides ratti</name>
    <name type="common">Parasitic roundworm</name>
    <dbReference type="NCBI Taxonomy" id="34506"/>
    <lineage>
        <taxon>Eukaryota</taxon>
        <taxon>Metazoa</taxon>
        <taxon>Ecdysozoa</taxon>
        <taxon>Nematoda</taxon>
        <taxon>Chromadorea</taxon>
        <taxon>Rhabditida</taxon>
        <taxon>Tylenchina</taxon>
        <taxon>Panagrolaimomorpha</taxon>
        <taxon>Strongyloidoidea</taxon>
        <taxon>Strongyloididae</taxon>
        <taxon>Strongyloides</taxon>
    </lineage>
</organism>
<dbReference type="STRING" id="34506.A0A090LGT8"/>
<name>A0A090LGT8_STRRB</name>
<evidence type="ECO:0000313" key="6">
    <source>
        <dbReference type="WormBase" id="SRAE_2000365000"/>
    </source>
</evidence>
<evidence type="ECO:0000256" key="1">
    <source>
        <dbReference type="ARBA" id="ARBA00022490"/>
    </source>
</evidence>
<evidence type="ECO:0000256" key="2">
    <source>
        <dbReference type="ARBA" id="ARBA00022694"/>
    </source>
</evidence>
<proteinExistence type="predicted"/>
<dbReference type="GO" id="GO:0016783">
    <property type="term" value="F:sulfurtransferase activity"/>
    <property type="evidence" value="ECO:0007669"/>
    <property type="project" value="TreeGrafter"/>
</dbReference>
<evidence type="ECO:0000313" key="4">
    <source>
        <dbReference type="Proteomes" id="UP000035682"/>
    </source>
</evidence>
<dbReference type="AlphaFoldDB" id="A0A090LGT8"/>
<dbReference type="GO" id="GO:0000049">
    <property type="term" value="F:tRNA binding"/>
    <property type="evidence" value="ECO:0007669"/>
    <property type="project" value="InterPro"/>
</dbReference>
<dbReference type="InterPro" id="IPR019407">
    <property type="entry name" value="CTU2"/>
</dbReference>
<dbReference type="GO" id="GO:0002143">
    <property type="term" value="P:tRNA wobble position uridine thiolation"/>
    <property type="evidence" value="ECO:0007669"/>
    <property type="project" value="TreeGrafter"/>
</dbReference>
<dbReference type="GeneID" id="36381367"/>
<dbReference type="InterPro" id="IPR014729">
    <property type="entry name" value="Rossmann-like_a/b/a_fold"/>
</dbReference>
<gene>
    <name evidence="3 5 6" type="ORF">SRAE_2000365000</name>
</gene>
<keyword evidence="2" id="KW-0819">tRNA processing</keyword>
<evidence type="ECO:0000313" key="5">
    <source>
        <dbReference type="WBParaSite" id="SRAE_2000365000.1"/>
    </source>
</evidence>
<dbReference type="Proteomes" id="UP000035682">
    <property type="component" value="Unplaced"/>
</dbReference>
<keyword evidence="4" id="KW-1185">Reference proteome</keyword>
<dbReference type="PANTHER" id="PTHR20882">
    <property type="entry name" value="CYTOPLASMIC TRNA 2-THIOLATION PROTEIN 2"/>
    <property type="match status" value="1"/>
</dbReference>
<dbReference type="EMBL" id="LN609529">
    <property type="protein sequence ID" value="CEF68997.1"/>
    <property type="molecule type" value="Genomic_DNA"/>
</dbReference>
<dbReference type="OMA" id="PFTETNC"/>
<reference evidence="5" key="2">
    <citation type="submission" date="2020-12" db="UniProtKB">
        <authorList>
            <consortium name="WormBaseParasite"/>
        </authorList>
    </citation>
    <scope>IDENTIFICATION</scope>
</reference>
<dbReference type="RefSeq" id="XP_024508197.1">
    <property type="nucleotide sequence ID" value="XM_024654868.1"/>
</dbReference>
<dbReference type="OrthoDB" id="25129at2759"/>
<dbReference type="PANTHER" id="PTHR20882:SF14">
    <property type="entry name" value="CYTOPLASMIC TRNA 2-THIOLATION PROTEIN 2"/>
    <property type="match status" value="1"/>
</dbReference>
<dbReference type="WormBase" id="SRAE_2000365000">
    <property type="protein sequence ID" value="SRP04182"/>
    <property type="gene ID" value="WBGene00263874"/>
</dbReference>
<sequence>MSLEMSTTVKKCVKCSEPGPFYGFDSKRATYCKDHFVIMVKQKFFFALGKNRVFKDGKSRNPLIIFKGDTNSSFLIGIISEGKSKTPYKKIDIDPTIIAVTDAENLEDVENFYQKTKESFKTTNWPLHFVHLAFIFNDSFNDREETVLGIDKITQLTKFYSLFRTPSAKIEIKRILWDLLYFKLGKSFNSDKILLPYCSDELGRITCNALCFGRGSSIGHLTEIVDNRFEGVSLIRPLHDISQKEINSTLSFELFTNWKIYENEVFNNIYSNTIQNCNNLFLDSLIYTGFPATIPTLLSISGKVRPNIENNISACKLCYIKYDSRDETQIMCRACFDFIDAELEPNVESREIED</sequence>
<protein>
    <submittedName>
        <fullName evidence="3 5">Thiouridylase, cytoplasmic, subunit 2 family-containing protein</fullName>
    </submittedName>
</protein>
<dbReference type="GO" id="GO:0005829">
    <property type="term" value="C:cytosol"/>
    <property type="evidence" value="ECO:0007669"/>
    <property type="project" value="TreeGrafter"/>
</dbReference>